<evidence type="ECO:0000256" key="4">
    <source>
        <dbReference type="ARBA" id="ARBA00022679"/>
    </source>
</evidence>
<dbReference type="CDD" id="cd00715">
    <property type="entry name" value="GPATase_N"/>
    <property type="match status" value="1"/>
</dbReference>
<comment type="cofactor">
    <cofactor evidence="7 10">
        <name>Mg(2+)</name>
        <dbReference type="ChEBI" id="CHEBI:18420"/>
    </cofactor>
    <text evidence="7 10">Binds 1 Mg(2+) ion per subunit.</text>
</comment>
<keyword evidence="7" id="KW-0004">4Fe-4S</keyword>
<feature type="binding site" evidence="7 11">
    <location>
        <position position="457"/>
    </location>
    <ligand>
        <name>[4Fe-4S] cluster</name>
        <dbReference type="ChEBI" id="CHEBI:49883"/>
    </ligand>
</feature>
<keyword evidence="6 7" id="KW-0315">Glutamine amidotransferase</keyword>
<dbReference type="Pfam" id="PF13522">
    <property type="entry name" value="GATase_6"/>
    <property type="match status" value="1"/>
</dbReference>
<dbReference type="GO" id="GO:0006189">
    <property type="term" value="P:'de novo' IMP biosynthetic process"/>
    <property type="evidence" value="ECO:0007669"/>
    <property type="project" value="UniProtKB-UniRule"/>
</dbReference>
<keyword evidence="4 7" id="KW-0808">Transferase</keyword>
<feature type="binding site" evidence="7 10">
    <location>
        <position position="368"/>
    </location>
    <ligand>
        <name>Mg(2+)</name>
        <dbReference type="ChEBI" id="CHEBI:18420"/>
    </ligand>
</feature>
<comment type="similarity">
    <text evidence="2 7 8">In the C-terminal section; belongs to the purine/pyrimidine phosphoribosyltransferase family.</text>
</comment>
<comment type="function">
    <text evidence="7">Catalyzes the formation of phosphoribosylamine from phosphoribosylpyrophosphate (PRPP) and glutamine.</text>
</comment>
<dbReference type="SUPFAM" id="SSF53271">
    <property type="entry name" value="PRTase-like"/>
    <property type="match status" value="1"/>
</dbReference>
<dbReference type="GO" id="GO:0000287">
    <property type="term" value="F:magnesium ion binding"/>
    <property type="evidence" value="ECO:0007669"/>
    <property type="project" value="UniProtKB-UniRule"/>
</dbReference>
<dbReference type="Gene3D" id="3.40.50.2020">
    <property type="match status" value="1"/>
</dbReference>
<feature type="active site" description="Nucleophile" evidence="7 9">
    <location>
        <position position="21"/>
    </location>
</feature>
<proteinExistence type="inferred from homology"/>
<feature type="binding site" evidence="7 11">
    <location>
        <position position="259"/>
    </location>
    <ligand>
        <name>[4Fe-4S] cluster</name>
        <dbReference type="ChEBI" id="CHEBI:49883"/>
    </ligand>
</feature>
<dbReference type="EC" id="2.4.2.14" evidence="7"/>
<name>A0A6N7XAU7_9ACTN</name>
<keyword evidence="7 11" id="KW-0411">Iron-sulfur</keyword>
<dbReference type="CDD" id="cd06223">
    <property type="entry name" value="PRTases_typeI"/>
    <property type="match status" value="1"/>
</dbReference>
<dbReference type="InterPro" id="IPR017932">
    <property type="entry name" value="GATase_2_dom"/>
</dbReference>
<keyword evidence="5 7" id="KW-0658">Purine biosynthesis</keyword>
<evidence type="ECO:0000256" key="3">
    <source>
        <dbReference type="ARBA" id="ARBA00022676"/>
    </source>
</evidence>
<keyword evidence="3 7" id="KW-0328">Glycosyltransferase</keyword>
<reference evidence="13 14" key="1">
    <citation type="submission" date="2019-08" db="EMBL/GenBank/DDBJ databases">
        <title>In-depth cultivation of the pig gut microbiome towards novel bacterial diversity and tailored functional studies.</title>
        <authorList>
            <person name="Wylensek D."/>
            <person name="Hitch T.C.A."/>
            <person name="Clavel T."/>
        </authorList>
    </citation>
    <scope>NUCLEOTIDE SEQUENCE [LARGE SCALE GENOMIC DNA]</scope>
    <source>
        <strain evidence="13 14">CA-Schmier-601-WT-1</strain>
    </source>
</reference>
<sequence>MASCAGTSSMGECPRGLHEECGVFGVWAPNRDVSRITYFALRALQHRGQDSAGIAVGNGKTVLVRKDMGLVTEVFKDEDLQAMQGKVAIGHCRYGTAGAKGWESSQPHLSAINDVIIALAHNGTLVNFDELRRELIDAGVPFRSSTDSEVAARLIGYFTHATSHLRSGIRKTMQMIEGGYAMVLIRENALYAFRDPHGIRPLVLGKLDEGEWVVASETCALDIVGATFVREVRPGEIIRISDDGLISEEGLPPRQTAKCIFEDVYFSRPDSVQDGKSFYKVRHDMGAQLAREAPADVDLVISVPDSGTPAAEGFAAELGLPYGTGLVKNRYVARTFIAPTQSLREMGVRLKLTPLADVVAGKRILMVDDSIVRGTTSKQIVRMMRDAGATEVHMRSASPEVVWPCFYGIDTADQNELISANKSVEEIREYIGADSLAFLSVKGLMSCVPKTGYCRACFTGEYPVAISEKYWGDHFLPGNRPRNLYPDQVPDVSFPPSSQE</sequence>
<dbReference type="InterPro" id="IPR029057">
    <property type="entry name" value="PRTase-like"/>
</dbReference>
<dbReference type="Gene3D" id="3.60.20.10">
    <property type="entry name" value="Glutamine Phosphoribosylpyrophosphate, subunit 1, domain 1"/>
    <property type="match status" value="1"/>
</dbReference>
<evidence type="ECO:0000259" key="12">
    <source>
        <dbReference type="PROSITE" id="PS51278"/>
    </source>
</evidence>
<dbReference type="Proteomes" id="UP000469325">
    <property type="component" value="Unassembled WGS sequence"/>
</dbReference>
<keyword evidence="7 10" id="KW-0479">Metal-binding</keyword>
<evidence type="ECO:0000256" key="8">
    <source>
        <dbReference type="PIRNR" id="PIRNR000485"/>
    </source>
</evidence>
<comment type="catalytic activity">
    <reaction evidence="7 8">
        <text>5-phospho-beta-D-ribosylamine + L-glutamate + diphosphate = 5-phospho-alpha-D-ribose 1-diphosphate + L-glutamine + H2O</text>
        <dbReference type="Rhea" id="RHEA:14905"/>
        <dbReference type="ChEBI" id="CHEBI:15377"/>
        <dbReference type="ChEBI" id="CHEBI:29985"/>
        <dbReference type="ChEBI" id="CHEBI:33019"/>
        <dbReference type="ChEBI" id="CHEBI:58017"/>
        <dbReference type="ChEBI" id="CHEBI:58359"/>
        <dbReference type="ChEBI" id="CHEBI:58681"/>
        <dbReference type="EC" id="2.4.2.14"/>
    </reaction>
</comment>
<feature type="binding site" evidence="7 11">
    <location>
        <position position="454"/>
    </location>
    <ligand>
        <name>[4Fe-4S] cluster</name>
        <dbReference type="ChEBI" id="CHEBI:49883"/>
    </ligand>
</feature>
<evidence type="ECO:0000256" key="1">
    <source>
        <dbReference type="ARBA" id="ARBA00005209"/>
    </source>
</evidence>
<evidence type="ECO:0000313" key="13">
    <source>
        <dbReference type="EMBL" id="MST71603.1"/>
    </source>
</evidence>
<keyword evidence="7 10" id="KW-0460">Magnesium</keyword>
<dbReference type="PANTHER" id="PTHR11907">
    <property type="entry name" value="AMIDOPHOSPHORIBOSYLTRANSFERASE"/>
    <property type="match status" value="1"/>
</dbReference>
<evidence type="ECO:0000256" key="5">
    <source>
        <dbReference type="ARBA" id="ARBA00022755"/>
    </source>
</evidence>
<dbReference type="AlphaFoldDB" id="A0A6N7XAU7"/>
<evidence type="ECO:0000256" key="2">
    <source>
        <dbReference type="ARBA" id="ARBA00010138"/>
    </source>
</evidence>
<feature type="binding site" evidence="7 11">
    <location>
        <position position="405"/>
    </location>
    <ligand>
        <name>[4Fe-4S] cluster</name>
        <dbReference type="ChEBI" id="CHEBI:49883"/>
    </ligand>
</feature>
<dbReference type="RefSeq" id="WP_154433372.1">
    <property type="nucleotide sequence ID" value="NZ_VUNC01000001.1"/>
</dbReference>
<dbReference type="HAMAP" id="MF_01931">
    <property type="entry name" value="PurF"/>
    <property type="match status" value="1"/>
</dbReference>
<dbReference type="UniPathway" id="UPA00074">
    <property type="reaction ID" value="UER00124"/>
</dbReference>
<dbReference type="InterPro" id="IPR035584">
    <property type="entry name" value="PurF_N"/>
</dbReference>
<evidence type="ECO:0000256" key="7">
    <source>
        <dbReference type="HAMAP-Rule" id="MF_01931"/>
    </source>
</evidence>
<feature type="binding site" evidence="7 10">
    <location>
        <position position="306"/>
    </location>
    <ligand>
        <name>Mg(2+)</name>
        <dbReference type="ChEBI" id="CHEBI:18420"/>
    </ligand>
</feature>
<dbReference type="Pfam" id="PF00156">
    <property type="entry name" value="Pribosyltran"/>
    <property type="match status" value="1"/>
</dbReference>
<dbReference type="EMBL" id="VUNC01000001">
    <property type="protein sequence ID" value="MST71603.1"/>
    <property type="molecule type" value="Genomic_DNA"/>
</dbReference>
<dbReference type="PIRSF" id="PIRSF000485">
    <property type="entry name" value="Amd_phspho_trans"/>
    <property type="match status" value="1"/>
</dbReference>
<dbReference type="GO" id="GO:0009113">
    <property type="term" value="P:purine nucleobase biosynthetic process"/>
    <property type="evidence" value="ECO:0007669"/>
    <property type="project" value="UniProtKB-UniRule"/>
</dbReference>
<dbReference type="InterPro" id="IPR029055">
    <property type="entry name" value="Ntn_hydrolases_N"/>
</dbReference>
<dbReference type="GO" id="GO:0051539">
    <property type="term" value="F:4 iron, 4 sulfur cluster binding"/>
    <property type="evidence" value="ECO:0007669"/>
    <property type="project" value="UniProtKB-KW"/>
</dbReference>
<dbReference type="SUPFAM" id="SSF56235">
    <property type="entry name" value="N-terminal nucleophile aminohydrolases (Ntn hydrolases)"/>
    <property type="match status" value="1"/>
</dbReference>
<dbReference type="GO" id="GO:0004044">
    <property type="term" value="F:amidophosphoribosyltransferase activity"/>
    <property type="evidence" value="ECO:0007669"/>
    <property type="project" value="UniProtKB-UniRule"/>
</dbReference>
<accession>A0A6N7XAU7</accession>
<comment type="cofactor">
    <cofactor evidence="7 11">
        <name>[4Fe-4S] cluster</name>
        <dbReference type="ChEBI" id="CHEBI:49883"/>
    </cofactor>
    <text evidence="7 11">Binds 1 [4Fe-4S] cluster per subunit.</text>
</comment>
<dbReference type="InterPro" id="IPR005854">
    <property type="entry name" value="PurF"/>
</dbReference>
<organism evidence="13 14">
    <name type="scientific">Olsenella porci</name>
    <dbReference type="NCBI Taxonomy" id="2652279"/>
    <lineage>
        <taxon>Bacteria</taxon>
        <taxon>Bacillati</taxon>
        <taxon>Actinomycetota</taxon>
        <taxon>Coriobacteriia</taxon>
        <taxon>Coriobacteriales</taxon>
        <taxon>Atopobiaceae</taxon>
        <taxon>Olsenella</taxon>
    </lineage>
</organism>
<evidence type="ECO:0000313" key="14">
    <source>
        <dbReference type="Proteomes" id="UP000469325"/>
    </source>
</evidence>
<comment type="pathway">
    <text evidence="1 7 8">Purine metabolism; IMP biosynthesis via de novo pathway; N(1)-(5-phospho-D-ribosyl)glycinamide from 5-phospho-alpha-D-ribose 1-diphosphate: step 1/2.</text>
</comment>
<feature type="binding site" evidence="7 10">
    <location>
        <position position="369"/>
    </location>
    <ligand>
        <name>Mg(2+)</name>
        <dbReference type="ChEBI" id="CHEBI:18420"/>
    </ligand>
</feature>
<feature type="domain" description="Glutamine amidotransferase type-2" evidence="12">
    <location>
        <begin position="21"/>
        <end position="243"/>
    </location>
</feature>
<keyword evidence="14" id="KW-1185">Reference proteome</keyword>
<gene>
    <name evidence="7" type="primary">purF</name>
    <name evidence="13" type="ORF">FYJ68_00475</name>
</gene>
<evidence type="ECO:0000256" key="10">
    <source>
        <dbReference type="PIRSR" id="PIRSR000485-2"/>
    </source>
</evidence>
<dbReference type="PROSITE" id="PS51278">
    <property type="entry name" value="GATASE_TYPE_2"/>
    <property type="match status" value="1"/>
</dbReference>
<keyword evidence="7 11" id="KW-0408">Iron</keyword>
<protein>
    <recommendedName>
        <fullName evidence="7">Amidophosphoribosyltransferase</fullName>
        <shortName evidence="7">ATase</shortName>
        <ecNumber evidence="7">2.4.2.14</ecNumber>
    </recommendedName>
    <alternativeName>
        <fullName evidence="7">Glutamine phosphoribosylpyrophosphate amidotransferase</fullName>
        <shortName evidence="7">GPATase</shortName>
    </alternativeName>
</protein>
<evidence type="ECO:0000256" key="9">
    <source>
        <dbReference type="PIRSR" id="PIRSR000485-1"/>
    </source>
</evidence>
<dbReference type="InterPro" id="IPR000836">
    <property type="entry name" value="PRTase_dom"/>
</dbReference>
<evidence type="ECO:0000256" key="6">
    <source>
        <dbReference type="ARBA" id="ARBA00022962"/>
    </source>
</evidence>
<evidence type="ECO:0000256" key="11">
    <source>
        <dbReference type="PIRSR" id="PIRSR000485-3"/>
    </source>
</evidence>
<dbReference type="NCBIfam" id="TIGR01134">
    <property type="entry name" value="purF"/>
    <property type="match status" value="1"/>
</dbReference>
<comment type="caution">
    <text evidence="13">The sequence shown here is derived from an EMBL/GenBank/DDBJ whole genome shotgun (WGS) entry which is preliminary data.</text>
</comment>